<evidence type="ECO:0000313" key="7">
    <source>
        <dbReference type="Proteomes" id="UP001178148"/>
    </source>
</evidence>
<feature type="chain" id="PRO_5041716003" evidence="3">
    <location>
        <begin position="27"/>
        <end position="359"/>
    </location>
</feature>
<dbReference type="PROSITE" id="PS51677">
    <property type="entry name" value="NODB"/>
    <property type="match status" value="1"/>
</dbReference>
<dbReference type="InterPro" id="IPR051398">
    <property type="entry name" value="Polysacch_Deacetylase"/>
</dbReference>
<dbReference type="InterPro" id="IPR011330">
    <property type="entry name" value="Glyco_hydro/deAcase_b/a-brl"/>
</dbReference>
<dbReference type="InterPro" id="IPR002509">
    <property type="entry name" value="NODB_dom"/>
</dbReference>
<reference evidence="6 7" key="1">
    <citation type="journal article" date="2023" name="bioRxiv">
        <title>An intranuclear bacterial parasite of deep-sea mussels expresses apoptosis inhibitors acquired from its host.</title>
        <authorList>
            <person name="Gonzalez Porras M.A."/>
            <person name="Assie A."/>
            <person name="Tietjen M."/>
            <person name="Violette M."/>
            <person name="Kleiner M."/>
            <person name="Gruber-Vodicka H."/>
            <person name="Dubilier N."/>
            <person name="Leisch N."/>
        </authorList>
    </citation>
    <scope>NUCLEOTIDE SEQUENCE [LARGE SCALE GENOMIC DNA]</scope>
    <source>
        <strain evidence="6">IAP13</strain>
    </source>
</reference>
<organism evidence="6 7">
    <name type="scientific">Candidatus Endonucleibacter bathymodioli</name>
    <dbReference type="NCBI Taxonomy" id="539814"/>
    <lineage>
        <taxon>Bacteria</taxon>
        <taxon>Pseudomonadati</taxon>
        <taxon>Pseudomonadota</taxon>
        <taxon>Gammaproteobacteria</taxon>
        <taxon>Oceanospirillales</taxon>
        <taxon>Endozoicomonadaceae</taxon>
        <taxon>Candidatus Endonucleibacter</taxon>
    </lineage>
</organism>
<dbReference type="SUPFAM" id="SSF88713">
    <property type="entry name" value="Glycoside hydrolase/deacetylase"/>
    <property type="match status" value="1"/>
</dbReference>
<evidence type="ECO:0000256" key="2">
    <source>
        <dbReference type="ARBA" id="ARBA00022729"/>
    </source>
</evidence>
<name>A0AA90SMW1_9GAMM</name>
<dbReference type="GO" id="GO:0016810">
    <property type="term" value="F:hydrolase activity, acting on carbon-nitrogen (but not peptide) bonds"/>
    <property type="evidence" value="ECO:0007669"/>
    <property type="project" value="InterPro"/>
</dbReference>
<sequence>MIILRKRLMWVTIICSTLLSSGLVSASQGAVILQYHHVSDTAPKSTSVTPKLFAEHLHYLEKNNFNILPLTKVTSLLKQGTNLPDKTVVITFDDAYKDIYNNAFPLLKQKGWPFTLFASTKPVDRRFGDFLDWPQIQEMVKHGAVIANHTTSHDHLVERLSNEKTDAWLSRIKRDITQTEQRIKEKTGQSVKHLAWPFGETVPDLQKMITGMGYIGLGQQSGAANPLSDFSLLPRYPMAASYAKMTNFVLKVNSLPLPVIEQIPTSTLISENNVKPKLQVTLGKGSFQKKQLRCYASNGGEMKVVWMDEQKTKFNVQANKPLPMGRSRYNCTAPSMSGKRYYWHSHSWLRLMPDGKAVN</sequence>
<feature type="domain" description="Ig-like" evidence="4">
    <location>
        <begin position="264"/>
        <end position="333"/>
    </location>
</feature>
<dbReference type="GO" id="GO:0005975">
    <property type="term" value="P:carbohydrate metabolic process"/>
    <property type="evidence" value="ECO:0007669"/>
    <property type="project" value="InterPro"/>
</dbReference>
<comment type="subcellular location">
    <subcellularLocation>
        <location evidence="1">Secreted</location>
    </subcellularLocation>
</comment>
<evidence type="ECO:0000259" key="5">
    <source>
        <dbReference type="PROSITE" id="PS51677"/>
    </source>
</evidence>
<dbReference type="Pfam" id="PF01522">
    <property type="entry name" value="Polysacc_deac_1"/>
    <property type="match status" value="1"/>
</dbReference>
<dbReference type="CDD" id="cd10973">
    <property type="entry name" value="CE4_DAC_u4_5s"/>
    <property type="match status" value="1"/>
</dbReference>
<protein>
    <submittedName>
        <fullName evidence="6">Polysaccharide deacetylase family protein</fullName>
        <ecNumber evidence="6">3.-.-.-</ecNumber>
    </submittedName>
</protein>
<gene>
    <name evidence="6" type="ORF">QS748_09000</name>
</gene>
<dbReference type="Gene3D" id="3.20.20.370">
    <property type="entry name" value="Glycoside hydrolase/deacetylase"/>
    <property type="match status" value="1"/>
</dbReference>
<dbReference type="EC" id="3.-.-.-" evidence="6"/>
<keyword evidence="2 3" id="KW-0732">Signal</keyword>
<evidence type="ECO:0000313" key="6">
    <source>
        <dbReference type="EMBL" id="MDP0589306.1"/>
    </source>
</evidence>
<dbReference type="Proteomes" id="UP001178148">
    <property type="component" value="Unassembled WGS sequence"/>
</dbReference>
<evidence type="ECO:0000256" key="3">
    <source>
        <dbReference type="SAM" id="SignalP"/>
    </source>
</evidence>
<accession>A0AA90SMW1</accession>
<dbReference type="EMBL" id="JASXSV010000012">
    <property type="protein sequence ID" value="MDP0589306.1"/>
    <property type="molecule type" value="Genomic_DNA"/>
</dbReference>
<dbReference type="PANTHER" id="PTHR34216:SF3">
    <property type="entry name" value="POLY-BETA-1,6-N-ACETYL-D-GLUCOSAMINE N-DEACETYLASE"/>
    <property type="match status" value="1"/>
</dbReference>
<dbReference type="PROSITE" id="PS50835">
    <property type="entry name" value="IG_LIKE"/>
    <property type="match status" value="1"/>
</dbReference>
<dbReference type="GO" id="GO:0005576">
    <property type="term" value="C:extracellular region"/>
    <property type="evidence" value="ECO:0007669"/>
    <property type="project" value="UniProtKB-SubCell"/>
</dbReference>
<proteinExistence type="predicted"/>
<dbReference type="AlphaFoldDB" id="A0AA90SMW1"/>
<keyword evidence="6" id="KW-0378">Hydrolase</keyword>
<keyword evidence="7" id="KW-1185">Reference proteome</keyword>
<evidence type="ECO:0000259" key="4">
    <source>
        <dbReference type="PROSITE" id="PS50835"/>
    </source>
</evidence>
<comment type="caution">
    <text evidence="6">The sequence shown here is derived from an EMBL/GenBank/DDBJ whole genome shotgun (WGS) entry which is preliminary data.</text>
</comment>
<dbReference type="InterPro" id="IPR007110">
    <property type="entry name" value="Ig-like_dom"/>
</dbReference>
<evidence type="ECO:0000256" key="1">
    <source>
        <dbReference type="ARBA" id="ARBA00004613"/>
    </source>
</evidence>
<feature type="domain" description="NodB homology" evidence="5">
    <location>
        <begin position="86"/>
        <end position="359"/>
    </location>
</feature>
<feature type="signal peptide" evidence="3">
    <location>
        <begin position="1"/>
        <end position="26"/>
    </location>
</feature>
<dbReference type="PANTHER" id="PTHR34216">
    <property type="match status" value="1"/>
</dbReference>